<dbReference type="PANTHER" id="PTHR30055:SF234">
    <property type="entry name" value="HTH-TYPE TRANSCRIPTIONAL REGULATOR BETI"/>
    <property type="match status" value="1"/>
</dbReference>
<gene>
    <name evidence="6" type="ORF">AA23TX_06882</name>
</gene>
<keyword evidence="3" id="KW-0804">Transcription</keyword>
<dbReference type="GO" id="GO:0003700">
    <property type="term" value="F:DNA-binding transcription factor activity"/>
    <property type="evidence" value="ECO:0007669"/>
    <property type="project" value="TreeGrafter"/>
</dbReference>
<name>A0A6I8LXJ2_9PSEU</name>
<dbReference type="PROSITE" id="PS50977">
    <property type="entry name" value="HTH_TETR_2"/>
    <property type="match status" value="1"/>
</dbReference>
<sequence>MSLGSGCAYAGSVTPEQAPDSLIQRKQLRARQRIIDAADELFARHGYDAVSVTDIAARAEVGRTTFFRYFGDKTEVVFAKEQALLDTIASAGADDTVGAASDHREAIEQLRPIVLRLFAQVTDDLDAYQHHTDLVEKHLELRAREALKTQQLASNLTEVLRSRGTAQTIAVFAGQIALACYETARRRARTAADLVSESSAAFDEVLTLGCG</sequence>
<evidence type="ECO:0000259" key="5">
    <source>
        <dbReference type="PROSITE" id="PS50977"/>
    </source>
</evidence>
<evidence type="ECO:0000256" key="4">
    <source>
        <dbReference type="PROSITE-ProRule" id="PRU00335"/>
    </source>
</evidence>
<dbReference type="InterPro" id="IPR050109">
    <property type="entry name" value="HTH-type_TetR-like_transc_reg"/>
</dbReference>
<dbReference type="InterPro" id="IPR023772">
    <property type="entry name" value="DNA-bd_HTH_TetR-type_CS"/>
</dbReference>
<organism evidence="6 7">
    <name type="scientific">Amycolatopsis camponoti</name>
    <dbReference type="NCBI Taxonomy" id="2606593"/>
    <lineage>
        <taxon>Bacteria</taxon>
        <taxon>Bacillati</taxon>
        <taxon>Actinomycetota</taxon>
        <taxon>Actinomycetes</taxon>
        <taxon>Pseudonocardiales</taxon>
        <taxon>Pseudonocardiaceae</taxon>
        <taxon>Amycolatopsis</taxon>
    </lineage>
</organism>
<accession>A0A6I8LXJ2</accession>
<evidence type="ECO:0000256" key="3">
    <source>
        <dbReference type="ARBA" id="ARBA00023163"/>
    </source>
</evidence>
<keyword evidence="7" id="KW-1185">Reference proteome</keyword>
<reference evidence="6 7" key="1">
    <citation type="submission" date="2019-09" db="EMBL/GenBank/DDBJ databases">
        <authorList>
            <person name="Leyn A S."/>
        </authorList>
    </citation>
    <scope>NUCLEOTIDE SEQUENCE [LARGE SCALE GENOMIC DNA]</scope>
    <source>
        <strain evidence="6">AA231_1</strain>
    </source>
</reference>
<dbReference type="InterPro" id="IPR009057">
    <property type="entry name" value="Homeodomain-like_sf"/>
</dbReference>
<feature type="domain" description="HTH tetR-type" evidence="5">
    <location>
        <begin position="28"/>
        <end position="88"/>
    </location>
</feature>
<dbReference type="EMBL" id="CABVGP010000002">
    <property type="protein sequence ID" value="VVJ21868.1"/>
    <property type="molecule type" value="Genomic_DNA"/>
</dbReference>
<dbReference type="SUPFAM" id="SSF46689">
    <property type="entry name" value="Homeodomain-like"/>
    <property type="match status" value="1"/>
</dbReference>
<dbReference type="Gene3D" id="1.10.357.10">
    <property type="entry name" value="Tetracycline Repressor, domain 2"/>
    <property type="match status" value="1"/>
</dbReference>
<dbReference type="GO" id="GO:0000976">
    <property type="term" value="F:transcription cis-regulatory region binding"/>
    <property type="evidence" value="ECO:0007669"/>
    <property type="project" value="TreeGrafter"/>
</dbReference>
<feature type="DNA-binding region" description="H-T-H motif" evidence="4">
    <location>
        <begin position="51"/>
        <end position="70"/>
    </location>
</feature>
<dbReference type="InterPro" id="IPR001647">
    <property type="entry name" value="HTH_TetR"/>
</dbReference>
<evidence type="ECO:0000313" key="6">
    <source>
        <dbReference type="EMBL" id="VVJ21868.1"/>
    </source>
</evidence>
<keyword evidence="1" id="KW-0805">Transcription regulation</keyword>
<dbReference type="PROSITE" id="PS01081">
    <property type="entry name" value="HTH_TETR_1"/>
    <property type="match status" value="1"/>
</dbReference>
<dbReference type="Pfam" id="PF00440">
    <property type="entry name" value="TetR_N"/>
    <property type="match status" value="1"/>
</dbReference>
<evidence type="ECO:0000256" key="2">
    <source>
        <dbReference type="ARBA" id="ARBA00023125"/>
    </source>
</evidence>
<dbReference type="PRINTS" id="PR00455">
    <property type="entry name" value="HTHTETR"/>
</dbReference>
<dbReference type="Proteomes" id="UP000399805">
    <property type="component" value="Unassembled WGS sequence"/>
</dbReference>
<dbReference type="PANTHER" id="PTHR30055">
    <property type="entry name" value="HTH-TYPE TRANSCRIPTIONAL REGULATOR RUTR"/>
    <property type="match status" value="1"/>
</dbReference>
<keyword evidence="2 4" id="KW-0238">DNA-binding</keyword>
<dbReference type="AlphaFoldDB" id="A0A6I8LXJ2"/>
<evidence type="ECO:0000313" key="7">
    <source>
        <dbReference type="Proteomes" id="UP000399805"/>
    </source>
</evidence>
<evidence type="ECO:0000256" key="1">
    <source>
        <dbReference type="ARBA" id="ARBA00023015"/>
    </source>
</evidence>
<protein>
    <submittedName>
        <fullName evidence="6">TetR-family transcriptional regulator</fullName>
    </submittedName>
</protein>
<proteinExistence type="predicted"/>